<protein>
    <recommendedName>
        <fullName evidence="1">DNA2/NAM7 helicase-like C-terminal domain-containing protein</fullName>
    </recommendedName>
</protein>
<dbReference type="InterPro" id="IPR027417">
    <property type="entry name" value="P-loop_NTPase"/>
</dbReference>
<evidence type="ECO:0000313" key="3">
    <source>
        <dbReference type="Proteomes" id="UP000572817"/>
    </source>
</evidence>
<dbReference type="OrthoDB" id="6513042at2759"/>
<dbReference type="EMBL" id="WWBZ02000016">
    <property type="protein sequence ID" value="KAF4309017.1"/>
    <property type="molecule type" value="Genomic_DNA"/>
</dbReference>
<feature type="domain" description="DNA2/NAM7 helicase-like C-terminal" evidence="1">
    <location>
        <begin position="447"/>
        <end position="644"/>
    </location>
</feature>
<evidence type="ECO:0000313" key="2">
    <source>
        <dbReference type="EMBL" id="KAF4309017.1"/>
    </source>
</evidence>
<dbReference type="Pfam" id="PF13087">
    <property type="entry name" value="AAA_12"/>
    <property type="match status" value="1"/>
</dbReference>
<evidence type="ECO:0000259" key="1">
    <source>
        <dbReference type="Pfam" id="PF13087"/>
    </source>
</evidence>
<organism evidence="2 3">
    <name type="scientific">Botryosphaeria dothidea</name>
    <dbReference type="NCBI Taxonomy" id="55169"/>
    <lineage>
        <taxon>Eukaryota</taxon>
        <taxon>Fungi</taxon>
        <taxon>Dikarya</taxon>
        <taxon>Ascomycota</taxon>
        <taxon>Pezizomycotina</taxon>
        <taxon>Dothideomycetes</taxon>
        <taxon>Dothideomycetes incertae sedis</taxon>
        <taxon>Botryosphaeriales</taxon>
        <taxon>Botryosphaeriaceae</taxon>
        <taxon>Botryosphaeria</taxon>
    </lineage>
</organism>
<comment type="caution">
    <text evidence="2">The sequence shown here is derived from an EMBL/GenBank/DDBJ whole genome shotgun (WGS) entry which is preliminary data.</text>
</comment>
<accession>A0A8H4IXH3</accession>
<dbReference type="Proteomes" id="UP000572817">
    <property type="component" value="Unassembled WGS sequence"/>
</dbReference>
<dbReference type="PANTHER" id="PTHR10887:SF495">
    <property type="entry name" value="HELICASE SENATAXIN ISOFORM X1-RELATED"/>
    <property type="match status" value="1"/>
</dbReference>
<dbReference type="InterPro" id="IPR045055">
    <property type="entry name" value="DNA2/NAM7-like"/>
</dbReference>
<reference evidence="2" key="1">
    <citation type="submission" date="2020-04" db="EMBL/GenBank/DDBJ databases">
        <title>Genome Assembly and Annotation of Botryosphaeria dothidea sdau 11-99, a Latent Pathogen of Apple Fruit Ring Rot in China.</title>
        <authorList>
            <person name="Yu C."/>
            <person name="Diao Y."/>
            <person name="Lu Q."/>
            <person name="Zhao J."/>
            <person name="Cui S."/>
            <person name="Peng C."/>
            <person name="He B."/>
            <person name="Liu H."/>
        </authorList>
    </citation>
    <scope>NUCLEOTIDE SEQUENCE [LARGE SCALE GENOMIC DNA]</scope>
    <source>
        <strain evidence="2">Sdau11-99</strain>
    </source>
</reference>
<proteinExistence type="predicted"/>
<dbReference type="SUPFAM" id="SSF52540">
    <property type="entry name" value="P-loop containing nucleoside triphosphate hydrolases"/>
    <property type="match status" value="1"/>
</dbReference>
<gene>
    <name evidence="2" type="ORF">GTA08_BOTSDO02404</name>
</gene>
<dbReference type="InterPro" id="IPR041679">
    <property type="entry name" value="DNA2/NAM7-like_C"/>
</dbReference>
<name>A0A8H4IXH3_9PEZI</name>
<dbReference type="PANTHER" id="PTHR10887">
    <property type="entry name" value="DNA2/NAM7 HELICASE FAMILY"/>
    <property type="match status" value="1"/>
</dbReference>
<keyword evidence="3" id="KW-1185">Reference proteome</keyword>
<sequence length="653" mass="72790">MLQQKQRVSYPPWMIGQRSSHDVGDTTGAGGHLLLDQVLPFDVNRCSVIPHKEAFESLIFIAILREYDLTSDALGNIFNSKNLHNCFFEQLHSTGFFRASVTIVGAQQSPLPPGSRVTIDRQNTKFHGVVLSADTHSDFLVFATTESRVAFSSNVVESCTMSLPGTAALLLTKADAVRRAIIRTDKPTTGTFHLRKLLWGGREKQSLPFNLLTETAIPAELLNIVFKLMYELDDDQQKAFASALIKVVDGIELIDVPGGTGKSEILIAIVISASLIGRKVHIVMPSNVVIAQFLTRLVLKSRDIEISDLVRPVRLYTSALEHTAGGRDEHDRNPHTANVSFVSGLMTQEERDFVLEHSIEPRYALNSQSLFWAREQAGLPPESPHGTAVEEIRSFEADILIFDEAGAADITQLCEALDTNDTLDVLIPGGRFTPVATDRQLASTSLNRKPDALGFQYRSHPQLTQIITPLVYGRQFTGAYKCRDPHLIAGVYDFTHYGQYSAFFGKTWDWESVFDVNGNDIRRAGSTSRYNPGSAGTILRFLYDLCNWHPDPEHTYCIDGLEVGPRRVRLDDSGIIPTYEDHVRELKKLFEKMANGGLFLGQPKLAKISTVDGYQGSQRSFIIADLMIARDNSGSYRFVADSRKTLDQRWQEL</sequence>
<dbReference type="Gene3D" id="3.40.50.300">
    <property type="entry name" value="P-loop containing nucleotide triphosphate hydrolases"/>
    <property type="match status" value="2"/>
</dbReference>
<dbReference type="AlphaFoldDB" id="A0A8H4IXH3"/>